<keyword evidence="1" id="KW-1133">Transmembrane helix</keyword>
<dbReference type="Proteomes" id="UP001370490">
    <property type="component" value="Unassembled WGS sequence"/>
</dbReference>
<gene>
    <name evidence="2" type="ORF">RJ641_004597</name>
</gene>
<proteinExistence type="predicted"/>
<evidence type="ECO:0000256" key="1">
    <source>
        <dbReference type="SAM" id="Phobius"/>
    </source>
</evidence>
<keyword evidence="1" id="KW-0472">Membrane</keyword>
<evidence type="ECO:0000313" key="3">
    <source>
        <dbReference type="Proteomes" id="UP001370490"/>
    </source>
</evidence>
<feature type="transmembrane region" description="Helical" evidence="1">
    <location>
        <begin position="71"/>
        <end position="89"/>
    </location>
</feature>
<sequence length="104" mass="11343">MLLVLILNLVLLVLLMIPTVKLLPFLCMLLMKLDTVHKRTTATRPTHDIHACQAKTTTVMDHSNSLGTTTMALQAISSALMASTTLIFWPLTTPSPSRRPCGTG</sequence>
<organism evidence="2 3">
    <name type="scientific">Dillenia turbinata</name>
    <dbReference type="NCBI Taxonomy" id="194707"/>
    <lineage>
        <taxon>Eukaryota</taxon>
        <taxon>Viridiplantae</taxon>
        <taxon>Streptophyta</taxon>
        <taxon>Embryophyta</taxon>
        <taxon>Tracheophyta</taxon>
        <taxon>Spermatophyta</taxon>
        <taxon>Magnoliopsida</taxon>
        <taxon>eudicotyledons</taxon>
        <taxon>Gunneridae</taxon>
        <taxon>Pentapetalae</taxon>
        <taxon>Dilleniales</taxon>
        <taxon>Dilleniaceae</taxon>
        <taxon>Dillenia</taxon>
    </lineage>
</organism>
<dbReference type="EMBL" id="JBAMMX010000012">
    <property type="protein sequence ID" value="KAK6930503.1"/>
    <property type="molecule type" value="Genomic_DNA"/>
</dbReference>
<keyword evidence="1" id="KW-0812">Transmembrane</keyword>
<evidence type="ECO:0000313" key="2">
    <source>
        <dbReference type="EMBL" id="KAK6930503.1"/>
    </source>
</evidence>
<name>A0AAN8V8V1_9MAGN</name>
<reference evidence="2 3" key="1">
    <citation type="submission" date="2023-12" db="EMBL/GenBank/DDBJ databases">
        <title>A high-quality genome assembly for Dillenia turbinata (Dilleniales).</title>
        <authorList>
            <person name="Chanderbali A."/>
        </authorList>
    </citation>
    <scope>NUCLEOTIDE SEQUENCE [LARGE SCALE GENOMIC DNA]</scope>
    <source>
        <strain evidence="2">LSX21</strain>
        <tissue evidence="2">Leaf</tissue>
    </source>
</reference>
<comment type="caution">
    <text evidence="2">The sequence shown here is derived from an EMBL/GenBank/DDBJ whole genome shotgun (WGS) entry which is preliminary data.</text>
</comment>
<dbReference type="AlphaFoldDB" id="A0AAN8V8V1"/>
<keyword evidence="3" id="KW-1185">Reference proteome</keyword>
<protein>
    <submittedName>
        <fullName evidence="2">Uncharacterized protein</fullName>
    </submittedName>
</protein>
<accession>A0AAN8V8V1</accession>